<dbReference type="InterPro" id="IPR050430">
    <property type="entry name" value="Peptidase_S1"/>
</dbReference>
<keyword evidence="3 6" id="KW-0378">Hydrolase</keyword>
<dbReference type="PROSITE" id="PS50240">
    <property type="entry name" value="TRYPSIN_DOM"/>
    <property type="match status" value="1"/>
</dbReference>
<keyword evidence="9" id="KW-1185">Reference proteome</keyword>
<feature type="chain" id="PRO_5045591349" evidence="7">
    <location>
        <begin position="25"/>
        <end position="260"/>
    </location>
</feature>
<dbReference type="SUPFAM" id="SSF50494">
    <property type="entry name" value="Trypsin-like serine proteases"/>
    <property type="match status" value="1"/>
</dbReference>
<evidence type="ECO:0000313" key="9">
    <source>
        <dbReference type="Proteomes" id="UP000829291"/>
    </source>
</evidence>
<evidence type="ECO:0000256" key="3">
    <source>
        <dbReference type="ARBA" id="ARBA00022801"/>
    </source>
</evidence>
<keyword evidence="2 6" id="KW-0645">Protease</keyword>
<feature type="signal peptide" evidence="7">
    <location>
        <begin position="1"/>
        <end position="24"/>
    </location>
</feature>
<dbReference type="PROSITE" id="PS00134">
    <property type="entry name" value="TRYPSIN_HIS"/>
    <property type="match status" value="1"/>
</dbReference>
<evidence type="ECO:0000256" key="2">
    <source>
        <dbReference type="ARBA" id="ARBA00022670"/>
    </source>
</evidence>
<organism evidence="9 10">
    <name type="scientific">Neodiprion lecontei</name>
    <name type="common">Redheaded pine sawfly</name>
    <dbReference type="NCBI Taxonomy" id="441921"/>
    <lineage>
        <taxon>Eukaryota</taxon>
        <taxon>Metazoa</taxon>
        <taxon>Ecdysozoa</taxon>
        <taxon>Arthropoda</taxon>
        <taxon>Hexapoda</taxon>
        <taxon>Insecta</taxon>
        <taxon>Pterygota</taxon>
        <taxon>Neoptera</taxon>
        <taxon>Endopterygota</taxon>
        <taxon>Hymenoptera</taxon>
        <taxon>Tenthredinoidea</taxon>
        <taxon>Diprionidae</taxon>
        <taxon>Diprioninae</taxon>
        <taxon>Neodiprion</taxon>
    </lineage>
</organism>
<keyword evidence="7" id="KW-0732">Signal</keyword>
<dbReference type="PROSITE" id="PS00135">
    <property type="entry name" value="TRYPSIN_SER"/>
    <property type="match status" value="1"/>
</dbReference>
<dbReference type="InterPro" id="IPR001314">
    <property type="entry name" value="Peptidase_S1A"/>
</dbReference>
<protein>
    <submittedName>
        <fullName evidence="10">Chymotrypsin-1-like</fullName>
    </submittedName>
</protein>
<gene>
    <name evidence="10" type="primary">LOC124293654</name>
</gene>
<dbReference type="Pfam" id="PF00089">
    <property type="entry name" value="Trypsin"/>
    <property type="match status" value="1"/>
</dbReference>
<keyword evidence="5" id="KW-1015">Disulfide bond</keyword>
<keyword evidence="4 6" id="KW-0720">Serine protease</keyword>
<dbReference type="InterPro" id="IPR043504">
    <property type="entry name" value="Peptidase_S1_PA_chymotrypsin"/>
</dbReference>
<dbReference type="InterPro" id="IPR033116">
    <property type="entry name" value="TRYPSIN_SER"/>
</dbReference>
<dbReference type="InterPro" id="IPR018114">
    <property type="entry name" value="TRYPSIN_HIS"/>
</dbReference>
<dbReference type="GeneID" id="124293654"/>
<evidence type="ECO:0000256" key="6">
    <source>
        <dbReference type="RuleBase" id="RU363034"/>
    </source>
</evidence>
<dbReference type="RefSeq" id="XP_046591377.1">
    <property type="nucleotide sequence ID" value="XM_046735421.1"/>
</dbReference>
<evidence type="ECO:0000256" key="1">
    <source>
        <dbReference type="ARBA" id="ARBA00007664"/>
    </source>
</evidence>
<dbReference type="PANTHER" id="PTHR24276">
    <property type="entry name" value="POLYSERASE-RELATED"/>
    <property type="match status" value="1"/>
</dbReference>
<evidence type="ECO:0000256" key="4">
    <source>
        <dbReference type="ARBA" id="ARBA00022825"/>
    </source>
</evidence>
<evidence type="ECO:0000256" key="7">
    <source>
        <dbReference type="SAM" id="SignalP"/>
    </source>
</evidence>
<accession>A0ABM3FTQ1</accession>
<dbReference type="Proteomes" id="UP000829291">
    <property type="component" value="Chromosome 3"/>
</dbReference>
<evidence type="ECO:0000313" key="10">
    <source>
        <dbReference type="RefSeq" id="XP_046591377.1"/>
    </source>
</evidence>
<reference evidence="10" key="1">
    <citation type="submission" date="2025-08" db="UniProtKB">
        <authorList>
            <consortium name="RefSeq"/>
        </authorList>
    </citation>
    <scope>IDENTIFICATION</scope>
    <source>
        <tissue evidence="10">Thorax and Abdomen</tissue>
    </source>
</reference>
<name>A0ABM3FTQ1_NEOLC</name>
<feature type="domain" description="Peptidase S1" evidence="8">
    <location>
        <begin position="32"/>
        <end position="256"/>
    </location>
</feature>
<sequence length="260" mass="27656">MRPSPMYLVPLLFLGVLFSTTVNGAAVPDGRVVGGEAASVSELPWQVSLRRNLGQHFCGGSLISTTKVLTAAHCVDSYDATDVHVVTGSLSLAEGGEYHAVSKIVYHENYLDGSVYSWQYDVAILTLATPAEISETQAPIAVSTTIIPGDTPAVASGWGIFLYPSYALPTALQRFNLTVLSNSDCQNYHTLTIYDSHICAMSEYGQGVCSGDSGGPLVVDGEVVGIASWVMPCGIGYPDVYTRVASYADWIEENTADDEG</sequence>
<dbReference type="SMART" id="SM00020">
    <property type="entry name" value="Tryp_SPc"/>
    <property type="match status" value="1"/>
</dbReference>
<evidence type="ECO:0000256" key="5">
    <source>
        <dbReference type="ARBA" id="ARBA00023157"/>
    </source>
</evidence>
<dbReference type="Gene3D" id="2.40.10.10">
    <property type="entry name" value="Trypsin-like serine proteases"/>
    <property type="match status" value="2"/>
</dbReference>
<dbReference type="PANTHER" id="PTHR24276:SF98">
    <property type="entry name" value="FI18310P1-RELATED"/>
    <property type="match status" value="1"/>
</dbReference>
<dbReference type="InterPro" id="IPR009003">
    <property type="entry name" value="Peptidase_S1_PA"/>
</dbReference>
<dbReference type="PRINTS" id="PR00722">
    <property type="entry name" value="CHYMOTRYPSIN"/>
</dbReference>
<evidence type="ECO:0000259" key="8">
    <source>
        <dbReference type="PROSITE" id="PS50240"/>
    </source>
</evidence>
<dbReference type="CDD" id="cd00190">
    <property type="entry name" value="Tryp_SPc"/>
    <property type="match status" value="1"/>
</dbReference>
<comment type="similarity">
    <text evidence="1">Belongs to the peptidase S1 family.</text>
</comment>
<dbReference type="InterPro" id="IPR001254">
    <property type="entry name" value="Trypsin_dom"/>
</dbReference>
<proteinExistence type="inferred from homology"/>